<dbReference type="EMBL" id="OU895878">
    <property type="protein sequence ID" value="CAG9804113.1"/>
    <property type="molecule type" value="Genomic_DNA"/>
</dbReference>
<feature type="transmembrane region" description="Helical" evidence="6">
    <location>
        <begin position="532"/>
        <end position="555"/>
    </location>
</feature>
<evidence type="ECO:0000256" key="1">
    <source>
        <dbReference type="ARBA" id="ARBA00004479"/>
    </source>
</evidence>
<accession>A0A9N9WSF8</accession>
<keyword evidence="6" id="KW-1133">Transmembrane helix</keyword>
<dbReference type="OrthoDB" id="10039395at2759"/>
<evidence type="ECO:0000313" key="8">
    <source>
        <dbReference type="EMBL" id="CAG9804113.1"/>
    </source>
</evidence>
<dbReference type="GO" id="GO:0005911">
    <property type="term" value="C:cell-cell junction"/>
    <property type="evidence" value="ECO:0007669"/>
    <property type="project" value="TreeGrafter"/>
</dbReference>
<dbReference type="InterPro" id="IPR013162">
    <property type="entry name" value="CD80_C2-set"/>
</dbReference>
<reference evidence="8" key="1">
    <citation type="submission" date="2022-01" db="EMBL/GenBank/DDBJ databases">
        <authorList>
            <person name="King R."/>
        </authorList>
    </citation>
    <scope>NUCLEOTIDE SEQUENCE</scope>
</reference>
<evidence type="ECO:0000313" key="9">
    <source>
        <dbReference type="Proteomes" id="UP001153620"/>
    </source>
</evidence>
<dbReference type="GO" id="GO:0005886">
    <property type="term" value="C:plasma membrane"/>
    <property type="evidence" value="ECO:0007669"/>
    <property type="project" value="TreeGrafter"/>
</dbReference>
<keyword evidence="6" id="KW-0812">Transmembrane</keyword>
<evidence type="ECO:0000256" key="3">
    <source>
        <dbReference type="ARBA" id="ARBA00023157"/>
    </source>
</evidence>
<dbReference type="InterPro" id="IPR013783">
    <property type="entry name" value="Ig-like_fold"/>
</dbReference>
<dbReference type="GO" id="GO:0050839">
    <property type="term" value="F:cell adhesion molecule binding"/>
    <property type="evidence" value="ECO:0007669"/>
    <property type="project" value="TreeGrafter"/>
</dbReference>
<dbReference type="InterPro" id="IPR007110">
    <property type="entry name" value="Ig-like_dom"/>
</dbReference>
<reference evidence="8" key="2">
    <citation type="submission" date="2022-10" db="EMBL/GenBank/DDBJ databases">
        <authorList>
            <consortium name="ENA_rothamsted_submissions"/>
            <consortium name="culmorum"/>
            <person name="King R."/>
        </authorList>
    </citation>
    <scope>NUCLEOTIDE SEQUENCE</scope>
</reference>
<organism evidence="8 9">
    <name type="scientific">Chironomus riparius</name>
    <dbReference type="NCBI Taxonomy" id="315576"/>
    <lineage>
        <taxon>Eukaryota</taxon>
        <taxon>Metazoa</taxon>
        <taxon>Ecdysozoa</taxon>
        <taxon>Arthropoda</taxon>
        <taxon>Hexapoda</taxon>
        <taxon>Insecta</taxon>
        <taxon>Pterygota</taxon>
        <taxon>Neoptera</taxon>
        <taxon>Endopterygota</taxon>
        <taxon>Diptera</taxon>
        <taxon>Nematocera</taxon>
        <taxon>Chironomoidea</taxon>
        <taxon>Chironomidae</taxon>
        <taxon>Chironominae</taxon>
        <taxon>Chironomus</taxon>
    </lineage>
</organism>
<dbReference type="Pfam" id="PF07679">
    <property type="entry name" value="I-set"/>
    <property type="match status" value="1"/>
</dbReference>
<dbReference type="SUPFAM" id="SSF48726">
    <property type="entry name" value="Immunoglobulin"/>
    <property type="match status" value="5"/>
</dbReference>
<feature type="domain" description="Ig-like" evidence="7">
    <location>
        <begin position="321"/>
        <end position="410"/>
    </location>
</feature>
<dbReference type="Gene3D" id="2.60.40.10">
    <property type="entry name" value="Immunoglobulins"/>
    <property type="match status" value="5"/>
</dbReference>
<gene>
    <name evidence="8" type="ORF">CHIRRI_LOCUS7006</name>
</gene>
<sequence length="634" mass="70145">SVLFITVTNGLQRFSEQPKYTEVNPNQDALLVCKVIDRRGTCSWQKDNKPVGMYPKKYEWASGGTNTMGMQSHSGDCSIWIRAATLEFDDGFWECQVTASDFTTQDALTSQPVRLVVRVAPQKPKLEHEGQHILPGNNVTADSGATATVKCVSHYGNPPAVLKWFLGDQEIAPLHPQTNATEPDNPRTWSAASVVQIPATKERHGIPLKCLAFHEYYSARTVGVEARMDVRYAPTIKLLGAPQIDLEEGKDNLILRCEADANPPASIVWRRAGRSEIASLSESLQLRPVGRRDSGLYTCQAQNSVGTSDQLSVQLDIKYPPRILSAGPDRLTTAPLFTPAVFECVAEGNPTPTYKWVQRIPSQGSAWLERGLESRLVIDNVTYDYQGEYECRATNYINGQQRSTTSDPISLQVVGAPQVLRPDSSGYHVSVKRGDSASLTLVVCADPRPRHVAWEWGSLRLEAGAGIGRFKVDEVLQDKREDCYIATLHINQADIQDARPYYLVVENERGTDRHSISLKVEGIFSEPLELSYLLGIAVGSLAALLILLCWCIYAIRAKKCCFKNRNNYKTAEKDSEKADLKPHSDIGVPHLDSIYTTPTTGFHHHHTGNGLHQGSPEAMKVRMAAMVLSPPTRV</sequence>
<keyword evidence="4" id="KW-0325">Glycoprotein</keyword>
<proteinExistence type="predicted"/>
<dbReference type="SMART" id="SM00408">
    <property type="entry name" value="IGc2"/>
    <property type="match status" value="2"/>
</dbReference>
<dbReference type="Proteomes" id="UP001153620">
    <property type="component" value="Chromosome 2"/>
</dbReference>
<protein>
    <recommendedName>
        <fullName evidence="7">Ig-like domain-containing protein</fullName>
    </recommendedName>
</protein>
<dbReference type="InterPro" id="IPR003599">
    <property type="entry name" value="Ig_sub"/>
</dbReference>
<dbReference type="InterPro" id="IPR013098">
    <property type="entry name" value="Ig_I-set"/>
</dbReference>
<dbReference type="PANTHER" id="PTHR11640">
    <property type="entry name" value="NEPHRIN"/>
    <property type="match status" value="1"/>
</dbReference>
<feature type="domain" description="Ig-like" evidence="7">
    <location>
        <begin position="124"/>
        <end position="223"/>
    </location>
</feature>
<dbReference type="PROSITE" id="PS50835">
    <property type="entry name" value="IG_LIKE"/>
    <property type="match status" value="4"/>
</dbReference>
<keyword evidence="5" id="KW-0393">Immunoglobulin domain</keyword>
<dbReference type="Pfam" id="PF08205">
    <property type="entry name" value="C2-set_2"/>
    <property type="match status" value="1"/>
</dbReference>
<dbReference type="AlphaFoldDB" id="A0A9N9WSF8"/>
<dbReference type="InterPro" id="IPR036179">
    <property type="entry name" value="Ig-like_dom_sf"/>
</dbReference>
<dbReference type="PANTHER" id="PTHR11640:SF154">
    <property type="entry name" value="IRREGULAR CHIASM C-ROUGHEST PROTEIN-LIKE PROTEIN"/>
    <property type="match status" value="1"/>
</dbReference>
<feature type="domain" description="Ig-like" evidence="7">
    <location>
        <begin position="234"/>
        <end position="314"/>
    </location>
</feature>
<dbReference type="InterPro" id="IPR003598">
    <property type="entry name" value="Ig_sub2"/>
</dbReference>
<evidence type="ECO:0000259" key="7">
    <source>
        <dbReference type="PROSITE" id="PS50835"/>
    </source>
</evidence>
<dbReference type="SMART" id="SM00409">
    <property type="entry name" value="IG"/>
    <property type="match status" value="5"/>
</dbReference>
<keyword evidence="3" id="KW-1015">Disulfide bond</keyword>
<evidence type="ECO:0000256" key="6">
    <source>
        <dbReference type="SAM" id="Phobius"/>
    </source>
</evidence>
<keyword evidence="9" id="KW-1185">Reference proteome</keyword>
<name>A0A9N9WSF8_9DIPT</name>
<dbReference type="CDD" id="cd00096">
    <property type="entry name" value="Ig"/>
    <property type="match status" value="2"/>
</dbReference>
<evidence type="ECO:0000256" key="4">
    <source>
        <dbReference type="ARBA" id="ARBA00023180"/>
    </source>
</evidence>
<keyword evidence="2 6" id="KW-0472">Membrane</keyword>
<evidence type="ECO:0000256" key="2">
    <source>
        <dbReference type="ARBA" id="ARBA00023136"/>
    </source>
</evidence>
<comment type="subcellular location">
    <subcellularLocation>
        <location evidence="1">Membrane</location>
        <topology evidence="1">Single-pass type I membrane protein</topology>
    </subcellularLocation>
</comment>
<feature type="non-terminal residue" evidence="8">
    <location>
        <position position="634"/>
    </location>
</feature>
<dbReference type="InterPro" id="IPR051275">
    <property type="entry name" value="Cell_adhesion_signaling"/>
</dbReference>
<dbReference type="GO" id="GO:0098609">
    <property type="term" value="P:cell-cell adhesion"/>
    <property type="evidence" value="ECO:0007669"/>
    <property type="project" value="TreeGrafter"/>
</dbReference>
<evidence type="ECO:0000256" key="5">
    <source>
        <dbReference type="ARBA" id="ARBA00023319"/>
    </source>
</evidence>
<feature type="domain" description="Ig-like" evidence="7">
    <location>
        <begin position="12"/>
        <end position="109"/>
    </location>
</feature>
<dbReference type="Pfam" id="PF13927">
    <property type="entry name" value="Ig_3"/>
    <property type="match status" value="2"/>
</dbReference>